<proteinExistence type="predicted"/>
<dbReference type="OrthoDB" id="5963205at2759"/>
<evidence type="ECO:0000313" key="2">
    <source>
        <dbReference type="EMBL" id="KAG6928018.1"/>
    </source>
</evidence>
<name>A0A8T1SGN6_CHESE</name>
<dbReference type="AlphaFoldDB" id="A0A8T1SGN6"/>
<keyword evidence="1" id="KW-0175">Coiled coil</keyword>
<evidence type="ECO:0000256" key="1">
    <source>
        <dbReference type="ARBA" id="ARBA00023054"/>
    </source>
</evidence>
<dbReference type="InterPro" id="IPR009533">
    <property type="entry name" value="FAM107"/>
</dbReference>
<protein>
    <submittedName>
        <fullName evidence="2">Family with sequence similarity 107, member B</fullName>
    </submittedName>
</protein>
<accession>A0A8T1SGN6</accession>
<dbReference type="PANTHER" id="PTHR16768">
    <property type="entry name" value="DOWN REGULATED IN RENAL CARCINOMA 1/TU3A"/>
    <property type="match status" value="1"/>
</dbReference>
<dbReference type="Proteomes" id="UP000765507">
    <property type="component" value="Unassembled WGS sequence"/>
</dbReference>
<sequence length="185" mass="20474">MVGCTPGCEAPVSALHGWSHSPHLCVAEAGSRGCDPGTYPAAGSNSGLIEPKKLPNPVRESKTHQELHRELLFSHRRGLLPEHKPELQKVLETRRFKQLKQQQESQRPLTDLEEELRKRHQMLEQVCASQSFTNPAPAATGSEPFPHSQQETATIFLFLASPPAASLLYRVVLCSVVREWALKGA</sequence>
<dbReference type="PANTHER" id="PTHR16768:SF1">
    <property type="entry name" value="PROTEIN FAM107B"/>
    <property type="match status" value="1"/>
</dbReference>
<evidence type="ECO:0000313" key="3">
    <source>
        <dbReference type="Proteomes" id="UP000765507"/>
    </source>
</evidence>
<keyword evidence="3" id="KW-1185">Reference proteome</keyword>
<dbReference type="Pfam" id="PF06625">
    <property type="entry name" value="DUF1151"/>
    <property type="match status" value="1"/>
</dbReference>
<gene>
    <name evidence="2" type="ORF">G0U57_008853</name>
</gene>
<reference evidence="2 3" key="1">
    <citation type="journal article" date="2020" name="G3 (Bethesda)">
        <title>Draft Genome of the Common Snapping Turtle, Chelydra serpentina, a Model for Phenotypic Plasticity in Reptiles.</title>
        <authorList>
            <person name="Das D."/>
            <person name="Singh S.K."/>
            <person name="Bierstedt J."/>
            <person name="Erickson A."/>
            <person name="Galli G.L.J."/>
            <person name="Crossley D.A. 2nd"/>
            <person name="Rhen T."/>
        </authorList>
    </citation>
    <scope>NUCLEOTIDE SEQUENCE [LARGE SCALE GENOMIC DNA]</scope>
    <source>
        <strain evidence="2">KW</strain>
    </source>
</reference>
<dbReference type="EMBL" id="JAHGAV010000231">
    <property type="protein sequence ID" value="KAG6928018.1"/>
    <property type="molecule type" value="Genomic_DNA"/>
</dbReference>
<organism evidence="2 3">
    <name type="scientific">Chelydra serpentina</name>
    <name type="common">Snapping turtle</name>
    <name type="synonym">Testudo serpentina</name>
    <dbReference type="NCBI Taxonomy" id="8475"/>
    <lineage>
        <taxon>Eukaryota</taxon>
        <taxon>Metazoa</taxon>
        <taxon>Chordata</taxon>
        <taxon>Craniata</taxon>
        <taxon>Vertebrata</taxon>
        <taxon>Euteleostomi</taxon>
        <taxon>Archelosauria</taxon>
        <taxon>Testudinata</taxon>
        <taxon>Testudines</taxon>
        <taxon>Cryptodira</taxon>
        <taxon>Durocryptodira</taxon>
        <taxon>Americhelydia</taxon>
        <taxon>Chelydroidea</taxon>
        <taxon>Chelydridae</taxon>
        <taxon>Chelydra</taxon>
    </lineage>
</organism>
<comment type="caution">
    <text evidence="2">The sequence shown here is derived from an EMBL/GenBank/DDBJ whole genome shotgun (WGS) entry which is preliminary data.</text>
</comment>